<organism evidence="1 2">
    <name type="scientific">Aspergillus wentii DTO 134E9</name>
    <dbReference type="NCBI Taxonomy" id="1073089"/>
    <lineage>
        <taxon>Eukaryota</taxon>
        <taxon>Fungi</taxon>
        <taxon>Dikarya</taxon>
        <taxon>Ascomycota</taxon>
        <taxon>Pezizomycotina</taxon>
        <taxon>Eurotiomycetes</taxon>
        <taxon>Eurotiomycetidae</taxon>
        <taxon>Eurotiales</taxon>
        <taxon>Aspergillaceae</taxon>
        <taxon>Aspergillus</taxon>
        <taxon>Aspergillus subgen. Cremei</taxon>
    </lineage>
</organism>
<accession>A0A1L9R672</accession>
<reference evidence="2" key="1">
    <citation type="journal article" date="2017" name="Genome Biol.">
        <title>Comparative genomics reveals high biological diversity and specific adaptations in the industrially and medically important fungal genus Aspergillus.</title>
        <authorList>
            <person name="de Vries R.P."/>
            <person name="Riley R."/>
            <person name="Wiebenga A."/>
            <person name="Aguilar-Osorio G."/>
            <person name="Amillis S."/>
            <person name="Uchima C.A."/>
            <person name="Anderluh G."/>
            <person name="Asadollahi M."/>
            <person name="Askin M."/>
            <person name="Barry K."/>
            <person name="Battaglia E."/>
            <person name="Bayram O."/>
            <person name="Benocci T."/>
            <person name="Braus-Stromeyer S.A."/>
            <person name="Caldana C."/>
            <person name="Canovas D."/>
            <person name="Cerqueira G.C."/>
            <person name="Chen F."/>
            <person name="Chen W."/>
            <person name="Choi C."/>
            <person name="Clum A."/>
            <person name="Dos Santos R.A."/>
            <person name="Damasio A.R."/>
            <person name="Diallinas G."/>
            <person name="Emri T."/>
            <person name="Fekete E."/>
            <person name="Flipphi M."/>
            <person name="Freyberg S."/>
            <person name="Gallo A."/>
            <person name="Gournas C."/>
            <person name="Habgood R."/>
            <person name="Hainaut M."/>
            <person name="Harispe M.L."/>
            <person name="Henrissat B."/>
            <person name="Hilden K.S."/>
            <person name="Hope R."/>
            <person name="Hossain A."/>
            <person name="Karabika E."/>
            <person name="Karaffa L."/>
            <person name="Karanyi Z."/>
            <person name="Krasevec N."/>
            <person name="Kuo A."/>
            <person name="Kusch H."/>
            <person name="LaButti K."/>
            <person name="Lagendijk E.L."/>
            <person name="Lapidus A."/>
            <person name="Levasseur A."/>
            <person name="Lindquist E."/>
            <person name="Lipzen A."/>
            <person name="Logrieco A.F."/>
            <person name="MacCabe A."/>
            <person name="Maekelae M.R."/>
            <person name="Malavazi I."/>
            <person name="Melin P."/>
            <person name="Meyer V."/>
            <person name="Mielnichuk N."/>
            <person name="Miskei M."/>
            <person name="Molnar A.P."/>
            <person name="Mule G."/>
            <person name="Ngan C.Y."/>
            <person name="Orejas M."/>
            <person name="Orosz E."/>
            <person name="Ouedraogo J.P."/>
            <person name="Overkamp K.M."/>
            <person name="Park H.-S."/>
            <person name="Perrone G."/>
            <person name="Piumi F."/>
            <person name="Punt P.J."/>
            <person name="Ram A.F."/>
            <person name="Ramon A."/>
            <person name="Rauscher S."/>
            <person name="Record E."/>
            <person name="Riano-Pachon D.M."/>
            <person name="Robert V."/>
            <person name="Roehrig J."/>
            <person name="Ruller R."/>
            <person name="Salamov A."/>
            <person name="Salih N.S."/>
            <person name="Samson R.A."/>
            <person name="Sandor E."/>
            <person name="Sanguinetti M."/>
            <person name="Schuetze T."/>
            <person name="Sepcic K."/>
            <person name="Shelest E."/>
            <person name="Sherlock G."/>
            <person name="Sophianopoulou V."/>
            <person name="Squina F.M."/>
            <person name="Sun H."/>
            <person name="Susca A."/>
            <person name="Todd R.B."/>
            <person name="Tsang A."/>
            <person name="Unkles S.E."/>
            <person name="van de Wiele N."/>
            <person name="van Rossen-Uffink D."/>
            <person name="Oliveira J.V."/>
            <person name="Vesth T.C."/>
            <person name="Visser J."/>
            <person name="Yu J.-H."/>
            <person name="Zhou M."/>
            <person name="Andersen M.R."/>
            <person name="Archer D.B."/>
            <person name="Baker S.E."/>
            <person name="Benoit I."/>
            <person name="Brakhage A.A."/>
            <person name="Braus G.H."/>
            <person name="Fischer R."/>
            <person name="Frisvad J.C."/>
            <person name="Goldman G.H."/>
            <person name="Houbraken J."/>
            <person name="Oakley B."/>
            <person name="Pocsi I."/>
            <person name="Scazzocchio C."/>
            <person name="Seiboth B."/>
            <person name="vanKuyk P.A."/>
            <person name="Wortman J."/>
            <person name="Dyer P.S."/>
            <person name="Grigoriev I.V."/>
        </authorList>
    </citation>
    <scope>NUCLEOTIDE SEQUENCE [LARGE SCALE GENOMIC DNA]</scope>
    <source>
        <strain evidence="2">DTO 134E9</strain>
    </source>
</reference>
<name>A0A1L9R672_ASPWE</name>
<dbReference type="AlphaFoldDB" id="A0A1L9R672"/>
<dbReference type="RefSeq" id="XP_040684093.1">
    <property type="nucleotide sequence ID" value="XM_040839161.1"/>
</dbReference>
<dbReference type="Proteomes" id="UP000184383">
    <property type="component" value="Unassembled WGS sequence"/>
</dbReference>
<dbReference type="EMBL" id="KV878217">
    <property type="protein sequence ID" value="OJJ30416.1"/>
    <property type="molecule type" value="Genomic_DNA"/>
</dbReference>
<dbReference type="GeneID" id="63755009"/>
<sequence>MARVRKAKRTNHPLGQYGITYRPATVRKMHQSTRLLAGCLGLDDGQQVFDLLYKDPATKPLLEEWCEHRRNHYGTSLSVAKLTIQAPVLLALAQDPKAEPIITSDIRPELGEREGRESITADWLAPLTCLWYLGRIIAGKPQLFPSSVCPSMSGRQGFTLESHLNPYDVLHGWKLLTWATRQSRLPEPGKKWCWHRPAIQPSRYVRREKALDG</sequence>
<proteinExistence type="predicted"/>
<dbReference type="VEuPathDB" id="FungiDB:ASPWEDRAFT_710919"/>
<dbReference type="OrthoDB" id="4510967at2759"/>
<gene>
    <name evidence="1" type="ORF">ASPWEDRAFT_710919</name>
</gene>
<protein>
    <submittedName>
        <fullName evidence="1">Uncharacterized protein</fullName>
    </submittedName>
</protein>
<keyword evidence="2" id="KW-1185">Reference proteome</keyword>
<evidence type="ECO:0000313" key="1">
    <source>
        <dbReference type="EMBL" id="OJJ30416.1"/>
    </source>
</evidence>
<evidence type="ECO:0000313" key="2">
    <source>
        <dbReference type="Proteomes" id="UP000184383"/>
    </source>
</evidence>